<keyword evidence="1" id="KW-0732">Signal</keyword>
<dbReference type="Proteomes" id="UP000467700">
    <property type="component" value="Unassembled WGS sequence"/>
</dbReference>
<dbReference type="GO" id="GO:0005615">
    <property type="term" value="C:extracellular space"/>
    <property type="evidence" value="ECO:0007669"/>
    <property type="project" value="TreeGrafter"/>
</dbReference>
<proteinExistence type="predicted"/>
<accession>A0A8S0VZ63</accession>
<evidence type="ECO:0000259" key="2">
    <source>
        <dbReference type="PROSITE" id="PS50213"/>
    </source>
</evidence>
<feature type="chain" id="PRO_5035842199" description="FAS1 domain-containing protein" evidence="1">
    <location>
        <begin position="19"/>
        <end position="511"/>
    </location>
</feature>
<dbReference type="GO" id="GO:0000329">
    <property type="term" value="C:fungal-type vacuole membrane"/>
    <property type="evidence" value="ECO:0007669"/>
    <property type="project" value="TreeGrafter"/>
</dbReference>
<dbReference type="PANTHER" id="PTHR10900:SF122">
    <property type="entry name" value="FAS1 DOMAIN-CONTAINING PROTEIN"/>
    <property type="match status" value="1"/>
</dbReference>
<gene>
    <name evidence="3" type="ORF">AAE3_LOCUS10214</name>
</gene>
<dbReference type="PROSITE" id="PS50213">
    <property type="entry name" value="FAS1"/>
    <property type="match status" value="2"/>
</dbReference>
<dbReference type="GO" id="GO:0016236">
    <property type="term" value="P:macroautophagy"/>
    <property type="evidence" value="ECO:0007669"/>
    <property type="project" value="TreeGrafter"/>
</dbReference>
<feature type="domain" description="FAS1" evidence="2">
    <location>
        <begin position="66"/>
        <end position="255"/>
    </location>
</feature>
<dbReference type="AlphaFoldDB" id="A0A8S0VZ63"/>
<comment type="caution">
    <text evidence="3">The sequence shown here is derived from an EMBL/GenBank/DDBJ whole genome shotgun (WGS) entry which is preliminary data.</text>
</comment>
<feature type="signal peptide" evidence="1">
    <location>
        <begin position="1"/>
        <end position="18"/>
    </location>
</feature>
<protein>
    <recommendedName>
        <fullName evidence="2">FAS1 domain-containing protein</fullName>
    </recommendedName>
</protein>
<feature type="domain" description="FAS1" evidence="2">
    <location>
        <begin position="259"/>
        <end position="465"/>
    </location>
</feature>
<dbReference type="Gene3D" id="2.30.180.10">
    <property type="entry name" value="FAS1 domain"/>
    <property type="match status" value="2"/>
</dbReference>
<dbReference type="InterPro" id="IPR036378">
    <property type="entry name" value="FAS1_dom_sf"/>
</dbReference>
<name>A0A8S0VZ63_CYCAE</name>
<evidence type="ECO:0000256" key="1">
    <source>
        <dbReference type="SAM" id="SignalP"/>
    </source>
</evidence>
<keyword evidence="4" id="KW-1185">Reference proteome</keyword>
<sequence length="511" mass="57834">MRIELLVFLLSGPLRVFSATCLGRFGGPNVKVTNQGAAESPPYVDIGIDSAFPGKHPHHPPEKEPTGTVYEVLSSDPKFSKLTKALDFVDEVAALLNDTSARLTFFATPDHALRPPKRDGDDRDIYSDAFKHDLDQSLFELINLSQAIDLLDQFKQDGALEDDGDKRKRILKLILRSILEYHIVPKDAYDGPTLGHNTTYATNLTIPHVSDGEPLRLRVSQKFFPPVTAINFFSKIVQPSTKATNGIIHVVDHPLLPPPPVFQELYLIPHFFSTLTSALQRLELTETLDLRFVHGKGLQGASLVTVFAPTNRAFDKLPQKLKIFLFSTFGARILKKILQYHIVPDVAVYCDYLHRKSALEPEYEQVLQVQNTEPDQPIPWYLRFEDYRRDRRPAEPLSSVNVTLETLFTNHTLQAHIERTNVTLPIPGPRKPSRIETKVFVNHQLVAVPDIVGLNGAIHVVDALLDPRGPKHGWHGVDHDEENGYDEDIHVQHDETWGDWEEWLLQWADEN</sequence>
<dbReference type="SMART" id="SM00554">
    <property type="entry name" value="FAS1"/>
    <property type="match status" value="2"/>
</dbReference>
<dbReference type="PANTHER" id="PTHR10900">
    <property type="entry name" value="PERIOSTIN-RELATED"/>
    <property type="match status" value="1"/>
</dbReference>
<dbReference type="InterPro" id="IPR000782">
    <property type="entry name" value="FAS1_domain"/>
</dbReference>
<evidence type="ECO:0000313" key="4">
    <source>
        <dbReference type="Proteomes" id="UP000467700"/>
    </source>
</evidence>
<dbReference type="SUPFAM" id="SSF82153">
    <property type="entry name" value="FAS1 domain"/>
    <property type="match status" value="2"/>
</dbReference>
<evidence type="ECO:0000313" key="3">
    <source>
        <dbReference type="EMBL" id="CAA7267964.1"/>
    </source>
</evidence>
<organism evidence="3 4">
    <name type="scientific">Cyclocybe aegerita</name>
    <name type="common">Black poplar mushroom</name>
    <name type="synonym">Agrocybe aegerita</name>
    <dbReference type="NCBI Taxonomy" id="1973307"/>
    <lineage>
        <taxon>Eukaryota</taxon>
        <taxon>Fungi</taxon>
        <taxon>Dikarya</taxon>
        <taxon>Basidiomycota</taxon>
        <taxon>Agaricomycotina</taxon>
        <taxon>Agaricomycetes</taxon>
        <taxon>Agaricomycetidae</taxon>
        <taxon>Agaricales</taxon>
        <taxon>Agaricineae</taxon>
        <taxon>Bolbitiaceae</taxon>
        <taxon>Cyclocybe</taxon>
    </lineage>
</organism>
<reference evidence="3 4" key="1">
    <citation type="submission" date="2020-01" db="EMBL/GenBank/DDBJ databases">
        <authorList>
            <person name="Gupta K D."/>
        </authorList>
    </citation>
    <scope>NUCLEOTIDE SEQUENCE [LARGE SCALE GENOMIC DNA]</scope>
</reference>
<dbReference type="Pfam" id="PF02469">
    <property type="entry name" value="Fasciclin"/>
    <property type="match status" value="2"/>
</dbReference>
<dbReference type="EMBL" id="CACVBS010000064">
    <property type="protein sequence ID" value="CAA7267964.1"/>
    <property type="molecule type" value="Genomic_DNA"/>
</dbReference>
<dbReference type="InterPro" id="IPR050904">
    <property type="entry name" value="Adhesion/Biosynth-related"/>
</dbReference>
<dbReference type="OrthoDB" id="7700931at2759"/>